<evidence type="ECO:0000256" key="18">
    <source>
        <dbReference type="PIRNR" id="PIRNR001563"/>
    </source>
</evidence>
<evidence type="ECO:0000256" key="7">
    <source>
        <dbReference type="ARBA" id="ARBA00013025"/>
    </source>
</evidence>
<dbReference type="PANTHER" id="PTHR11136:SF0">
    <property type="entry name" value="DIHYDROFOLATE SYNTHETASE-RELATED"/>
    <property type="match status" value="1"/>
</dbReference>
<comment type="cofactor">
    <cofactor evidence="1">
        <name>Mg(2+)</name>
        <dbReference type="ChEBI" id="CHEBI:18420"/>
    </cofactor>
</comment>
<dbReference type="GO" id="GO:0005524">
    <property type="term" value="F:ATP binding"/>
    <property type="evidence" value="ECO:0007669"/>
    <property type="project" value="UniProtKB-KW"/>
</dbReference>
<dbReference type="Gene3D" id="3.40.1190.10">
    <property type="entry name" value="Mur-like, catalytic domain"/>
    <property type="match status" value="1"/>
</dbReference>
<evidence type="ECO:0000256" key="10">
    <source>
        <dbReference type="ARBA" id="ARBA00022723"/>
    </source>
</evidence>
<comment type="pathway">
    <text evidence="3">Cofactor biosynthesis; tetrahydrofolylpolyglutamate biosynthesis.</text>
</comment>
<evidence type="ECO:0000256" key="11">
    <source>
        <dbReference type="ARBA" id="ARBA00022741"/>
    </source>
</evidence>
<dbReference type="InterPro" id="IPR004101">
    <property type="entry name" value="Mur_ligase_C"/>
</dbReference>
<evidence type="ECO:0000256" key="1">
    <source>
        <dbReference type="ARBA" id="ARBA00001946"/>
    </source>
</evidence>
<comment type="caution">
    <text evidence="21">The sequence shown here is derived from an EMBL/GenBank/DDBJ whole genome shotgun (WGS) entry which is preliminary data.</text>
</comment>
<keyword evidence="9 18" id="KW-0436">Ligase</keyword>
<accession>A0A926DAX1</accession>
<dbReference type="InterPro" id="IPR036565">
    <property type="entry name" value="Mur-like_cat_sf"/>
</dbReference>
<dbReference type="SUPFAM" id="SSF53244">
    <property type="entry name" value="MurD-like peptide ligases, peptide-binding domain"/>
    <property type="match status" value="1"/>
</dbReference>
<dbReference type="NCBIfam" id="TIGR01499">
    <property type="entry name" value="folC"/>
    <property type="match status" value="1"/>
</dbReference>
<dbReference type="InterPro" id="IPR001645">
    <property type="entry name" value="Folylpolyglutamate_synth"/>
</dbReference>
<dbReference type="Gene3D" id="3.90.190.20">
    <property type="entry name" value="Mur ligase, C-terminal domain"/>
    <property type="match status" value="1"/>
</dbReference>
<evidence type="ECO:0000256" key="17">
    <source>
        <dbReference type="ARBA" id="ARBA00049161"/>
    </source>
</evidence>
<comment type="catalytic activity">
    <reaction evidence="17">
        <text>7,8-dihydropteroate + L-glutamate + ATP = 7,8-dihydrofolate + ADP + phosphate + H(+)</text>
        <dbReference type="Rhea" id="RHEA:23584"/>
        <dbReference type="ChEBI" id="CHEBI:15378"/>
        <dbReference type="ChEBI" id="CHEBI:17839"/>
        <dbReference type="ChEBI" id="CHEBI:29985"/>
        <dbReference type="ChEBI" id="CHEBI:30616"/>
        <dbReference type="ChEBI" id="CHEBI:43474"/>
        <dbReference type="ChEBI" id="CHEBI:57451"/>
        <dbReference type="ChEBI" id="CHEBI:456216"/>
        <dbReference type="EC" id="6.3.2.12"/>
    </reaction>
</comment>
<keyword evidence="13" id="KW-0460">Magnesium</keyword>
<dbReference type="SUPFAM" id="SSF53623">
    <property type="entry name" value="MurD-like peptide ligases, catalytic domain"/>
    <property type="match status" value="1"/>
</dbReference>
<dbReference type="GO" id="GO:0005737">
    <property type="term" value="C:cytoplasm"/>
    <property type="evidence" value="ECO:0007669"/>
    <property type="project" value="TreeGrafter"/>
</dbReference>
<evidence type="ECO:0000256" key="14">
    <source>
        <dbReference type="ARBA" id="ARBA00022909"/>
    </source>
</evidence>
<evidence type="ECO:0000256" key="4">
    <source>
        <dbReference type="ARBA" id="ARBA00008276"/>
    </source>
</evidence>
<organism evidence="21 22">
    <name type="scientific">Yeguia hominis</name>
    <dbReference type="NCBI Taxonomy" id="2763662"/>
    <lineage>
        <taxon>Bacteria</taxon>
        <taxon>Bacillati</taxon>
        <taxon>Bacillota</taxon>
        <taxon>Clostridia</taxon>
        <taxon>Eubacteriales</taxon>
        <taxon>Yeguiaceae</taxon>
        <taxon>Yeguia</taxon>
    </lineage>
</organism>
<evidence type="ECO:0000256" key="2">
    <source>
        <dbReference type="ARBA" id="ARBA00004799"/>
    </source>
</evidence>
<evidence type="ECO:0000256" key="15">
    <source>
        <dbReference type="ARBA" id="ARBA00030592"/>
    </source>
</evidence>
<comment type="similarity">
    <text evidence="4 18">Belongs to the folylpolyglutamate synthase family.</text>
</comment>
<evidence type="ECO:0000256" key="3">
    <source>
        <dbReference type="ARBA" id="ARBA00005150"/>
    </source>
</evidence>
<dbReference type="RefSeq" id="WP_249320104.1">
    <property type="nucleotide sequence ID" value="NZ_JACRSN010000018.1"/>
</dbReference>
<evidence type="ECO:0000256" key="12">
    <source>
        <dbReference type="ARBA" id="ARBA00022840"/>
    </source>
</evidence>
<evidence type="ECO:0000259" key="19">
    <source>
        <dbReference type="Pfam" id="PF02875"/>
    </source>
</evidence>
<reference evidence="21" key="1">
    <citation type="submission" date="2020-08" db="EMBL/GenBank/DDBJ databases">
        <title>Genome public.</title>
        <authorList>
            <person name="Liu C."/>
            <person name="Sun Q."/>
        </authorList>
    </citation>
    <scope>NUCLEOTIDE SEQUENCE</scope>
    <source>
        <strain evidence="21">NSJ-40</strain>
    </source>
</reference>
<dbReference type="GO" id="GO:0046872">
    <property type="term" value="F:metal ion binding"/>
    <property type="evidence" value="ECO:0007669"/>
    <property type="project" value="UniProtKB-KW"/>
</dbReference>
<sequence>MTYQEALAYVHSICWRGSRPGLSRITELLHRLQNPQESLRCIHVAGTNGKGSVCAMLSSILRAEGYRVGLFVSPFLRDFKERIQFNGQPIPAARFAEITAQVRPLAETMEDPPTEFELITAIGFLYFAQENCDFVILEAGMGGRLDSTNVISSPVLSVVTGVDFDHMAFLGNTLSQIAFEKAGIFKKGCPAVFGGGAPEAEVVIRQEAEKKQAPLWVADRARLQAIDAGLSGITFDFIPWQRLHLALLGIYQPENAAIALTAVEVLRAHNVTISDDAVRRGMAQVVWPARFELVSETPTVIFDGGHNAQGVAACIRSMRRYFPDEKVCILSGVMQDKAYQTMAEEIAQIARSVYTVTPGNPRALDAEAYAAVFRNLHVPAQAFDSVETGVAAAYRAAKEQNCPLLILGSLYAYGDVMDALEALKKAENG</sequence>
<dbReference type="PIRSF" id="PIRSF001563">
    <property type="entry name" value="Folylpolyglu_synth"/>
    <property type="match status" value="1"/>
</dbReference>
<dbReference type="AlphaFoldDB" id="A0A926DAX1"/>
<dbReference type="PROSITE" id="PS01012">
    <property type="entry name" value="FOLYLPOLYGLU_SYNT_2"/>
    <property type="match status" value="1"/>
</dbReference>
<keyword evidence="14" id="KW-0289">Folate biosynthesis</keyword>
<protein>
    <recommendedName>
        <fullName evidence="8">Dihydrofolate synthase/folylpolyglutamate synthase</fullName>
        <ecNumber evidence="6">6.3.2.12</ecNumber>
        <ecNumber evidence="7">6.3.2.17</ecNumber>
    </recommendedName>
    <alternativeName>
        <fullName evidence="15">Tetrahydrofolylpolyglutamate synthase</fullName>
    </alternativeName>
</protein>
<dbReference type="GO" id="GO:0046656">
    <property type="term" value="P:folic acid biosynthetic process"/>
    <property type="evidence" value="ECO:0007669"/>
    <property type="project" value="UniProtKB-KW"/>
</dbReference>
<proteinExistence type="inferred from homology"/>
<name>A0A926DAX1_9FIRM</name>
<dbReference type="GO" id="GO:0008841">
    <property type="term" value="F:dihydrofolate synthase activity"/>
    <property type="evidence" value="ECO:0007669"/>
    <property type="project" value="UniProtKB-EC"/>
</dbReference>
<dbReference type="InterPro" id="IPR036615">
    <property type="entry name" value="Mur_ligase_C_dom_sf"/>
</dbReference>
<dbReference type="PROSITE" id="PS01011">
    <property type="entry name" value="FOLYLPOLYGLU_SYNT_1"/>
    <property type="match status" value="1"/>
</dbReference>
<evidence type="ECO:0000256" key="16">
    <source>
        <dbReference type="ARBA" id="ARBA00047493"/>
    </source>
</evidence>
<dbReference type="InterPro" id="IPR013221">
    <property type="entry name" value="Mur_ligase_cen"/>
</dbReference>
<dbReference type="EMBL" id="JACRSN010000018">
    <property type="protein sequence ID" value="MBC8534522.1"/>
    <property type="molecule type" value="Genomic_DNA"/>
</dbReference>
<evidence type="ECO:0000259" key="20">
    <source>
        <dbReference type="Pfam" id="PF08245"/>
    </source>
</evidence>
<evidence type="ECO:0000256" key="13">
    <source>
        <dbReference type="ARBA" id="ARBA00022842"/>
    </source>
</evidence>
<dbReference type="Pfam" id="PF08245">
    <property type="entry name" value="Mur_ligase_M"/>
    <property type="match status" value="1"/>
</dbReference>
<keyword evidence="22" id="KW-1185">Reference proteome</keyword>
<comment type="catalytic activity">
    <reaction evidence="16">
        <text>(6S)-5,6,7,8-tetrahydrofolyl-(gamma-L-Glu)(n) + L-glutamate + ATP = (6S)-5,6,7,8-tetrahydrofolyl-(gamma-L-Glu)(n+1) + ADP + phosphate + H(+)</text>
        <dbReference type="Rhea" id="RHEA:10580"/>
        <dbReference type="Rhea" id="RHEA-COMP:14738"/>
        <dbReference type="Rhea" id="RHEA-COMP:14740"/>
        <dbReference type="ChEBI" id="CHEBI:15378"/>
        <dbReference type="ChEBI" id="CHEBI:29985"/>
        <dbReference type="ChEBI" id="CHEBI:30616"/>
        <dbReference type="ChEBI" id="CHEBI:43474"/>
        <dbReference type="ChEBI" id="CHEBI:141005"/>
        <dbReference type="ChEBI" id="CHEBI:456216"/>
        <dbReference type="EC" id="6.3.2.17"/>
    </reaction>
</comment>
<evidence type="ECO:0000256" key="9">
    <source>
        <dbReference type="ARBA" id="ARBA00022598"/>
    </source>
</evidence>
<dbReference type="InterPro" id="IPR018109">
    <property type="entry name" value="Folylpolyglutamate_synth_CS"/>
</dbReference>
<dbReference type="FunFam" id="3.40.1190.10:FF:000004">
    <property type="entry name" value="Dihydrofolate synthase/folylpolyglutamate synthase"/>
    <property type="match status" value="1"/>
</dbReference>
<evidence type="ECO:0000256" key="8">
    <source>
        <dbReference type="ARBA" id="ARBA00019357"/>
    </source>
</evidence>
<dbReference type="EC" id="6.3.2.17" evidence="7"/>
<dbReference type="PANTHER" id="PTHR11136">
    <property type="entry name" value="FOLYLPOLYGLUTAMATE SYNTHASE-RELATED"/>
    <property type="match status" value="1"/>
</dbReference>
<keyword evidence="10" id="KW-0479">Metal-binding</keyword>
<evidence type="ECO:0000256" key="6">
    <source>
        <dbReference type="ARBA" id="ARBA00013023"/>
    </source>
</evidence>
<evidence type="ECO:0000313" key="22">
    <source>
        <dbReference type="Proteomes" id="UP000651482"/>
    </source>
</evidence>
<feature type="domain" description="Mur ligase central" evidence="20">
    <location>
        <begin position="44"/>
        <end position="262"/>
    </location>
</feature>
<comment type="subunit">
    <text evidence="5">Monomer.</text>
</comment>
<evidence type="ECO:0000256" key="5">
    <source>
        <dbReference type="ARBA" id="ARBA00011245"/>
    </source>
</evidence>
<dbReference type="GO" id="GO:0004326">
    <property type="term" value="F:tetrahydrofolylpolyglutamate synthase activity"/>
    <property type="evidence" value="ECO:0007669"/>
    <property type="project" value="UniProtKB-EC"/>
</dbReference>
<keyword evidence="12 18" id="KW-0067">ATP-binding</keyword>
<feature type="domain" description="Mur ligase C-terminal" evidence="19">
    <location>
        <begin position="290"/>
        <end position="408"/>
    </location>
</feature>
<evidence type="ECO:0000313" key="21">
    <source>
        <dbReference type="EMBL" id="MBC8534522.1"/>
    </source>
</evidence>
<dbReference type="Pfam" id="PF02875">
    <property type="entry name" value="Mur_ligase_C"/>
    <property type="match status" value="1"/>
</dbReference>
<gene>
    <name evidence="21" type="ORF">IAG03_11110</name>
</gene>
<comment type="pathway">
    <text evidence="2">Cofactor biosynthesis; tetrahydrofolate biosynthesis; 7,8-dihydrofolate from 2-amino-4-hydroxy-6-hydroxymethyl-7,8-dihydropteridine diphosphate and 4-aminobenzoate: step 2/2.</text>
</comment>
<dbReference type="Proteomes" id="UP000651482">
    <property type="component" value="Unassembled WGS sequence"/>
</dbReference>
<keyword evidence="11 18" id="KW-0547">Nucleotide-binding</keyword>
<dbReference type="EC" id="6.3.2.12" evidence="6"/>